<evidence type="ECO:0000313" key="2">
    <source>
        <dbReference type="EMBL" id="AVR87541.1"/>
    </source>
</evidence>
<proteinExistence type="predicted"/>
<dbReference type="OrthoDB" id="9908995at2"/>
<sequence>MLEWLRHILGAAMTNPENINPKILDVPAFLRDPRPSERLRCPTLLVAWLRAAGESSQPEPECRGGDTDEVRP</sequence>
<dbReference type="RefSeq" id="WP_107219952.1">
    <property type="nucleotide sequence ID" value="NZ_CP028339.1"/>
</dbReference>
<organism evidence="2 3">
    <name type="scientific">Thauera aromatica K172</name>
    <dbReference type="NCBI Taxonomy" id="44139"/>
    <lineage>
        <taxon>Bacteria</taxon>
        <taxon>Pseudomonadati</taxon>
        <taxon>Pseudomonadota</taxon>
        <taxon>Betaproteobacteria</taxon>
        <taxon>Rhodocyclales</taxon>
        <taxon>Zoogloeaceae</taxon>
        <taxon>Thauera</taxon>
    </lineage>
</organism>
<feature type="region of interest" description="Disordered" evidence="1">
    <location>
        <begin position="52"/>
        <end position="72"/>
    </location>
</feature>
<evidence type="ECO:0000256" key="1">
    <source>
        <dbReference type="SAM" id="MobiDB-lite"/>
    </source>
</evidence>
<accession>A0A2R4BJQ0</accession>
<feature type="compositionally biased region" description="Basic and acidic residues" evidence="1">
    <location>
        <begin position="60"/>
        <end position="72"/>
    </location>
</feature>
<keyword evidence="3" id="KW-1185">Reference proteome</keyword>
<gene>
    <name evidence="2" type="ORF">Tharo_0598</name>
</gene>
<protein>
    <submittedName>
        <fullName evidence="2">Uncharacterized protein</fullName>
    </submittedName>
</protein>
<dbReference type="EMBL" id="CP028339">
    <property type="protein sequence ID" value="AVR87541.1"/>
    <property type="molecule type" value="Genomic_DNA"/>
</dbReference>
<evidence type="ECO:0000313" key="3">
    <source>
        <dbReference type="Proteomes" id="UP000241885"/>
    </source>
</evidence>
<name>A0A2R4BJQ0_THAAR</name>
<dbReference type="Proteomes" id="UP000241885">
    <property type="component" value="Chromosome"/>
</dbReference>
<dbReference type="KEGG" id="tak:Tharo_0598"/>
<dbReference type="AlphaFoldDB" id="A0A2R4BJQ0"/>
<reference evidence="2 3" key="1">
    <citation type="submission" date="2018-03" db="EMBL/GenBank/DDBJ databases">
        <title>Complete genome sequence of Thauera aromatica, a model organism for studying aromatic compound degradation under denitrifying conditions.</title>
        <authorList>
            <person name="Lo H.-Y."/>
            <person name="Goris T."/>
            <person name="Boll M."/>
            <person name="Mueller J.A."/>
        </authorList>
    </citation>
    <scope>NUCLEOTIDE SEQUENCE [LARGE SCALE GENOMIC DNA]</scope>
    <source>
        <strain evidence="2 3">K172</strain>
    </source>
</reference>